<dbReference type="InParanoid" id="A0A507BPA0"/>
<dbReference type="Gene3D" id="3.30.200.20">
    <property type="entry name" value="Phosphorylase Kinase, domain 1"/>
    <property type="match status" value="1"/>
</dbReference>
<dbReference type="InterPro" id="IPR011009">
    <property type="entry name" value="Kinase-like_dom_sf"/>
</dbReference>
<dbReference type="Proteomes" id="UP000319257">
    <property type="component" value="Unassembled WGS sequence"/>
</dbReference>
<keyword evidence="3" id="KW-1185">Reference proteome</keyword>
<dbReference type="Gene3D" id="3.90.1200.10">
    <property type="match status" value="1"/>
</dbReference>
<protein>
    <recommendedName>
        <fullName evidence="1">Aminoglycoside phosphotransferase domain-containing protein</fullName>
    </recommendedName>
</protein>
<comment type="caution">
    <text evidence="2">The sequence shown here is derived from an EMBL/GenBank/DDBJ whole genome shotgun (WGS) entry which is preliminary data.</text>
</comment>
<dbReference type="SUPFAM" id="SSF56112">
    <property type="entry name" value="Protein kinase-like (PK-like)"/>
    <property type="match status" value="1"/>
</dbReference>
<reference evidence="2 3" key="1">
    <citation type="submission" date="2019-06" db="EMBL/GenBank/DDBJ databases">
        <title>Draft genome sequence of the filamentous fungus Phialemoniopsis curvata isolated from diesel fuel.</title>
        <authorList>
            <person name="Varaljay V.A."/>
            <person name="Lyon W.J."/>
            <person name="Crouch A.L."/>
            <person name="Drake C.E."/>
            <person name="Hollomon J.M."/>
            <person name="Nadeau L.J."/>
            <person name="Nunn H.S."/>
            <person name="Stevenson B.S."/>
            <person name="Bojanowski C.L."/>
            <person name="Crookes-Goodson W.J."/>
        </authorList>
    </citation>
    <scope>NUCLEOTIDE SEQUENCE [LARGE SCALE GENOMIC DNA]</scope>
    <source>
        <strain evidence="2 3">D216</strain>
    </source>
</reference>
<evidence type="ECO:0000313" key="3">
    <source>
        <dbReference type="Proteomes" id="UP000319257"/>
    </source>
</evidence>
<dbReference type="STRING" id="1093900.A0A507BPA0"/>
<dbReference type="PANTHER" id="PTHR21310:SF15">
    <property type="entry name" value="AMINOGLYCOSIDE PHOSPHOTRANSFERASE DOMAIN-CONTAINING PROTEIN"/>
    <property type="match status" value="1"/>
</dbReference>
<dbReference type="InterPro" id="IPR051678">
    <property type="entry name" value="AGP_Transferase"/>
</dbReference>
<dbReference type="RefSeq" id="XP_031000339.1">
    <property type="nucleotide sequence ID" value="XM_031136679.1"/>
</dbReference>
<name>A0A507BPA0_9PEZI</name>
<dbReference type="Pfam" id="PF01636">
    <property type="entry name" value="APH"/>
    <property type="match status" value="1"/>
</dbReference>
<dbReference type="InterPro" id="IPR002575">
    <property type="entry name" value="Aminoglycoside_PTrfase"/>
</dbReference>
<sequence>MSIQRPSVNWTGLDGLEPGPGSIHDRIKTVLSTINYAPLEEAALRARRHANENLQENISCSISSSSFAYGFNNVVLEVAFSDGVYWVTRVQHSLEDGQDKSEDMASEIATMREVKARTNVPVPQVFAYDDSSLNKVGYPYVLMEYIPGRTLGGTIASQVPTHHLPKVARQLAEVLHKLYGLTFSTLGQIWGGEKEDDPVRIVSVGRPSHLPVATSLEWFFIQREAENRAALKAHPDDTDWRTACWILKTAISYIVVEQGLHGPFPLCHLDFHHGNLLFDDDYNLVGVIDWTQAQTVPMERFVVSPEFVTFPAGSAELNQKILDLRLLVREHFEELERIDGTRDGRPPMPLSQLFGTKRAEITHKCTYSFPHRALWDGRIVARHIFGDVVSWEQLVGVHGKLQLD</sequence>
<dbReference type="EMBL" id="SKBQ01000010">
    <property type="protein sequence ID" value="TPX18628.1"/>
    <property type="molecule type" value="Genomic_DNA"/>
</dbReference>
<feature type="domain" description="Aminoglycoside phosphotransferase" evidence="1">
    <location>
        <begin position="97"/>
        <end position="294"/>
    </location>
</feature>
<dbReference type="GeneID" id="41969932"/>
<evidence type="ECO:0000313" key="2">
    <source>
        <dbReference type="EMBL" id="TPX18628.1"/>
    </source>
</evidence>
<gene>
    <name evidence="2" type="ORF">E0L32_002485</name>
</gene>
<organism evidence="2 3">
    <name type="scientific">Thyridium curvatum</name>
    <dbReference type="NCBI Taxonomy" id="1093900"/>
    <lineage>
        <taxon>Eukaryota</taxon>
        <taxon>Fungi</taxon>
        <taxon>Dikarya</taxon>
        <taxon>Ascomycota</taxon>
        <taxon>Pezizomycotina</taxon>
        <taxon>Sordariomycetes</taxon>
        <taxon>Sordariomycetidae</taxon>
        <taxon>Thyridiales</taxon>
        <taxon>Thyridiaceae</taxon>
        <taxon>Thyridium</taxon>
    </lineage>
</organism>
<dbReference type="AlphaFoldDB" id="A0A507BPA0"/>
<evidence type="ECO:0000259" key="1">
    <source>
        <dbReference type="Pfam" id="PF01636"/>
    </source>
</evidence>
<proteinExistence type="predicted"/>
<dbReference type="PANTHER" id="PTHR21310">
    <property type="entry name" value="AMINOGLYCOSIDE PHOSPHOTRANSFERASE-RELATED-RELATED"/>
    <property type="match status" value="1"/>
</dbReference>
<dbReference type="OrthoDB" id="10003767at2759"/>
<accession>A0A507BPA0</accession>